<dbReference type="Gene3D" id="3.30.60.10">
    <property type="entry name" value="Endochitinase-like"/>
    <property type="match status" value="2"/>
</dbReference>
<dbReference type="CDD" id="cd11618">
    <property type="entry name" value="ChtBD1_1"/>
    <property type="match status" value="1"/>
</dbReference>
<dbReference type="PROSITE" id="PS50941">
    <property type="entry name" value="CHIT_BIND_I_2"/>
    <property type="match status" value="2"/>
</dbReference>
<comment type="caution">
    <text evidence="3">Lacks conserved residue(s) required for the propagation of feature annotation.</text>
</comment>
<evidence type="ECO:0000256" key="3">
    <source>
        <dbReference type="PROSITE-ProRule" id="PRU00261"/>
    </source>
</evidence>
<dbReference type="PANTHER" id="PTHR32208">
    <property type="entry name" value="SECRETED PROTEIN-RELATED"/>
    <property type="match status" value="1"/>
</dbReference>
<name>A0A061HMU1_BLUGR</name>
<evidence type="ECO:0000259" key="4">
    <source>
        <dbReference type="PROSITE" id="PS50941"/>
    </source>
</evidence>
<reference evidence="7" key="1">
    <citation type="journal article" date="2013" name="Nat. Genet.">
        <title>The wheat powdery mildew genome shows the unique evolution of an obligate biotroph.</title>
        <authorList>
            <person name="Wicker T."/>
            <person name="Oberhaensli S."/>
            <person name="Parlange F."/>
            <person name="Buchmann J.P."/>
            <person name="Shatalina M."/>
            <person name="Roffler S."/>
            <person name="Ben-David R."/>
            <person name="Dolezel J."/>
            <person name="Simkova H."/>
            <person name="Schulze-Lefert P."/>
            <person name="Spanu P.D."/>
            <person name="Bruggmann R."/>
            <person name="Amselem J."/>
            <person name="Quesneville H."/>
            <person name="Ver Loren van Themaat E."/>
            <person name="Paape T."/>
            <person name="Shimizu K.K."/>
            <person name="Keller B."/>
        </authorList>
    </citation>
    <scope>NUCLEOTIDE SEQUENCE [LARGE SCALE GENOMIC DNA]</scope>
    <source>
        <strain evidence="7">96224</strain>
    </source>
</reference>
<dbReference type="InterPro" id="IPR011043">
    <property type="entry name" value="Gal_Oxase/kelch_b-propeller"/>
</dbReference>
<dbReference type="EMBL" id="UIGY01000077">
    <property type="protein sequence ID" value="SUZ10273.1"/>
    <property type="molecule type" value="Genomic_DNA"/>
</dbReference>
<dbReference type="GO" id="GO:0008061">
    <property type="term" value="F:chitin binding"/>
    <property type="evidence" value="ECO:0007669"/>
    <property type="project" value="UniProtKB-UniRule"/>
</dbReference>
<dbReference type="Proteomes" id="UP000053110">
    <property type="component" value="Unassembled WGS sequence"/>
</dbReference>
<dbReference type="InterPro" id="IPR037293">
    <property type="entry name" value="Gal_Oxidase_central_sf"/>
</dbReference>
<feature type="disulfide bond" evidence="3">
    <location>
        <begin position="193"/>
        <end position="207"/>
    </location>
</feature>
<dbReference type="SUPFAM" id="SSF50965">
    <property type="entry name" value="Galactose oxidase, central domain"/>
    <property type="match status" value="1"/>
</dbReference>
<dbReference type="Pfam" id="PF09118">
    <property type="entry name" value="GO-like_E_set"/>
    <property type="match status" value="1"/>
</dbReference>
<protein>
    <submittedName>
        <fullName evidence="6">Bgt-2582</fullName>
    </submittedName>
    <submittedName>
        <fullName evidence="5">Glyoxal oxidase</fullName>
    </submittedName>
</protein>
<keyword evidence="2" id="KW-0732">Signal</keyword>
<evidence type="ECO:0000256" key="2">
    <source>
        <dbReference type="ARBA" id="ARBA00022729"/>
    </source>
</evidence>
<feature type="disulfide bond" evidence="3">
    <location>
        <begin position="96"/>
        <end position="110"/>
    </location>
</feature>
<dbReference type="SUPFAM" id="SSF81296">
    <property type="entry name" value="E set domains"/>
    <property type="match status" value="1"/>
</dbReference>
<reference evidence="5" key="2">
    <citation type="submission" date="2013-01" db="EMBL/GenBank/DDBJ databases">
        <title>The wheat powdery mildew genome reveals unique evolution of an obligate biotroph.</title>
        <authorList>
            <person name="Oberhaensli S."/>
            <person name="Wicker T."/>
            <person name="Keller B."/>
        </authorList>
    </citation>
    <scope>NUCLEOTIDE SEQUENCE</scope>
    <source>
        <strain evidence="5">96224</strain>
    </source>
</reference>
<dbReference type="OrthoDB" id="2019572at2759"/>
<dbReference type="Gene3D" id="2.130.10.80">
    <property type="entry name" value="Galactose oxidase/kelch, beta-propeller"/>
    <property type="match status" value="1"/>
</dbReference>
<keyword evidence="1 3" id="KW-0147">Chitin-binding</keyword>
<feature type="disulfide bond" evidence="3">
    <location>
        <begin position="116"/>
        <end position="120"/>
    </location>
</feature>
<dbReference type="EMBL" id="KE375050">
    <property type="protein sequence ID" value="EPQ64802.1"/>
    <property type="molecule type" value="Genomic_DNA"/>
</dbReference>
<dbReference type="InterPro" id="IPR009880">
    <property type="entry name" value="Glyoxal_oxidase_N"/>
</dbReference>
<evidence type="ECO:0000313" key="5">
    <source>
        <dbReference type="EMBL" id="EPQ64802.1"/>
    </source>
</evidence>
<dbReference type="InterPro" id="IPR015202">
    <property type="entry name" value="GO-like_E_set"/>
</dbReference>
<proteinExistence type="predicted"/>
<evidence type="ECO:0000256" key="1">
    <source>
        <dbReference type="ARBA" id="ARBA00022669"/>
    </source>
</evidence>
<accession>A0A061HMU1</accession>
<feature type="domain" description="Chitin-binding type-1" evidence="4">
    <location>
        <begin position="173"/>
        <end position="218"/>
    </location>
</feature>
<dbReference type="HOGENOM" id="CLU_009630_1_1_1"/>
<evidence type="ECO:0000313" key="6">
    <source>
        <dbReference type="EMBL" id="SUZ10273.1"/>
    </source>
</evidence>
<dbReference type="AlphaFoldDB" id="A0A061HMU1"/>
<dbReference type="SMART" id="SM00270">
    <property type="entry name" value="ChtBD1"/>
    <property type="match status" value="2"/>
</dbReference>
<dbReference type="CDD" id="cd00035">
    <property type="entry name" value="ChtBD1"/>
    <property type="match status" value="1"/>
</dbReference>
<dbReference type="PANTHER" id="PTHR32208:SF21">
    <property type="entry name" value="LOW QUALITY PROTEIN: ALDEHYDE OXIDASE GLOX-LIKE"/>
    <property type="match status" value="1"/>
</dbReference>
<dbReference type="InterPro" id="IPR013783">
    <property type="entry name" value="Ig-like_fold"/>
</dbReference>
<dbReference type="CDD" id="cd02851">
    <property type="entry name" value="E_set_GO_C"/>
    <property type="match status" value="1"/>
</dbReference>
<feature type="domain" description="Chitin-binding type-1" evidence="4">
    <location>
        <begin position="75"/>
        <end position="122"/>
    </location>
</feature>
<dbReference type="Pfam" id="PF07250">
    <property type="entry name" value="Glyoxal_oxid_N"/>
    <property type="match status" value="1"/>
</dbReference>
<keyword evidence="3" id="KW-1015">Disulfide bond</keyword>
<evidence type="ECO:0000313" key="7">
    <source>
        <dbReference type="Proteomes" id="UP000053110"/>
    </source>
</evidence>
<dbReference type="InterPro" id="IPR001002">
    <property type="entry name" value="Chitin-bd_1"/>
</dbReference>
<dbReference type="InterPro" id="IPR036861">
    <property type="entry name" value="Endochitinase-like_sf"/>
</dbReference>
<organism evidence="6">
    <name type="scientific">Blumeria graminis f. sp. tritici 96224</name>
    <dbReference type="NCBI Taxonomy" id="1268274"/>
    <lineage>
        <taxon>Eukaryota</taxon>
        <taxon>Fungi</taxon>
        <taxon>Dikarya</taxon>
        <taxon>Ascomycota</taxon>
        <taxon>Pezizomycotina</taxon>
        <taxon>Leotiomycetes</taxon>
        <taxon>Erysiphales</taxon>
        <taxon>Erysiphaceae</taxon>
        <taxon>Blumeria</taxon>
    </lineage>
</organism>
<sequence>MRSIIGYATLASANIIFTHVPLRCSSDDTTRMYAGCLRGQSCTTEGECVLAEEFRDIPLSFRKNNPVVSRDLSGPPRCGVDFGNEKCSKLSAFGSCCSASGECGSTPSHCLQENGCQSGCSFSFYSLGMNLFRPFKKYWRRPKVSQEPVLNQPILLDDKVESYPSTHEVETQDGTCGANNHGTVCGNWPSGNCCSLYGYCGNSTSHCAAGCQSGSCIQAPLQEFKPKPAPAAPVPGSFQVVGKSGVAVMHAGLLPNGNVFFLDKLENYSQLMTSDGHYAMSAEYDPYTNRAIALSYSTNAFCSGGAYLADGRVIAVGGNGPLIHVNPNIGDGFRGIRTLARSSTNRYLDGQSWVESDSNKLSTARWYPSVQTMPDGSVFVVSGSLNGLDPSVPKNNNPTYEILNRDGSPRGKTIKLDILVRNQPYYMYPFMHVLPDGNVFIFVAKQAEIFNVDRISTIKQLPDLPGDYRTYPNTGGSLLLPLSSATNWKPEVLICGGGVYQDINSPTDASCGRISPLDENPTWEMDAMPEGRGMVEGTLLPDGTSVWLNGGNRGAQGFGLMAKPVLEALLYDPTKPLGQRFSTLASSGIPRLYHSCALLMLDGTILVTGSNPVEMPKLQPDAADPYVTEYRVEKYIPPYLQGSNAFRRPSKIELSTRNIRADGNLFSVSFTVPKGTTRAQVALYHGGFVTHSLHMGHRMLFLDIKGFKSGARRQKISVNSPPNNNLAPPGPYVIYVVVDGIPGHGQTVNVY</sequence>
<reference evidence="6" key="3">
    <citation type="submission" date="2018-07" db="EMBL/GenBank/DDBJ databases">
        <authorList>
            <person name="Quirk P.G."/>
            <person name="Krulwich T.A."/>
        </authorList>
    </citation>
    <scope>NUCLEOTIDE SEQUENCE</scope>
    <source>
        <strain evidence="6">96224</strain>
    </source>
</reference>
<dbReference type="Pfam" id="PF00187">
    <property type="entry name" value="Chitin_bind_1"/>
    <property type="match status" value="1"/>
</dbReference>
<dbReference type="InterPro" id="IPR014756">
    <property type="entry name" value="Ig_E-set"/>
</dbReference>
<dbReference type="Gene3D" id="2.60.40.10">
    <property type="entry name" value="Immunoglobulins"/>
    <property type="match status" value="1"/>
</dbReference>
<gene>
    <name evidence="5" type="ORF">BGT96224_2582</name>
    <name evidence="6" type="ORF">BGT96224V2_LOCUS3411</name>
</gene>
<dbReference type="SUPFAM" id="SSF57016">
    <property type="entry name" value="Plant lectins/antimicrobial peptides"/>
    <property type="match status" value="2"/>
</dbReference>